<organism evidence="2 3">
    <name type="scientific">Candidatus Enterococcus moelleringii</name>
    <dbReference type="NCBI Taxonomy" id="2815325"/>
    <lineage>
        <taxon>Bacteria</taxon>
        <taxon>Bacillati</taxon>
        <taxon>Bacillota</taxon>
        <taxon>Bacilli</taxon>
        <taxon>Lactobacillales</taxon>
        <taxon>Enterococcaceae</taxon>
        <taxon>Enterococcus</taxon>
    </lineage>
</organism>
<feature type="domain" description="YdhG-like" evidence="1">
    <location>
        <begin position="22"/>
        <end position="111"/>
    </location>
</feature>
<gene>
    <name evidence="2" type="ORF">JZO70_08405</name>
</gene>
<sequence>MPKKTPVKDTEAYIQLAAPAAQPVLAQLAKLLRKAQPTEETIKWGQPFFLFKVKRASIAAYKSHVSVSFSTDLTTEQSEKAQELGYSTGQKRINIGFEQAIPETLIHTILTDE</sequence>
<dbReference type="Gene3D" id="3.90.1150.200">
    <property type="match status" value="1"/>
</dbReference>
<comment type="caution">
    <text evidence="2">The sequence shown here is derived from an EMBL/GenBank/DDBJ whole genome shotgun (WGS) entry which is preliminary data.</text>
</comment>
<dbReference type="Proteomes" id="UP000664601">
    <property type="component" value="Unassembled WGS sequence"/>
</dbReference>
<keyword evidence="3" id="KW-1185">Reference proteome</keyword>
<dbReference type="InterPro" id="IPR014922">
    <property type="entry name" value="YdhG-like"/>
</dbReference>
<evidence type="ECO:0000313" key="2">
    <source>
        <dbReference type="EMBL" id="MBO1306179.1"/>
    </source>
</evidence>
<evidence type="ECO:0000313" key="3">
    <source>
        <dbReference type="Proteomes" id="UP000664601"/>
    </source>
</evidence>
<reference evidence="2 3" key="1">
    <citation type="submission" date="2021-03" db="EMBL/GenBank/DDBJ databases">
        <title>Enterococcal diversity collection.</title>
        <authorList>
            <person name="Gilmore M.S."/>
            <person name="Schwartzman J."/>
            <person name="Van Tyne D."/>
            <person name="Martin M."/>
            <person name="Earl A.M."/>
            <person name="Manson A.L."/>
            <person name="Straub T."/>
            <person name="Salamzade R."/>
            <person name="Saavedra J."/>
            <person name="Lebreton F."/>
            <person name="Prichula J."/>
            <person name="Schaufler K."/>
            <person name="Gaca A."/>
            <person name="Sgardioli B."/>
            <person name="Wagenaar J."/>
            <person name="Strong T."/>
        </authorList>
    </citation>
    <scope>NUCLEOTIDE SEQUENCE [LARGE SCALE GENOMIC DNA]</scope>
    <source>
        <strain evidence="2 3">669A</strain>
    </source>
</reference>
<proteinExistence type="predicted"/>
<dbReference type="EMBL" id="JAFREM010000013">
    <property type="protein sequence ID" value="MBO1306179.1"/>
    <property type="molecule type" value="Genomic_DNA"/>
</dbReference>
<evidence type="ECO:0000259" key="1">
    <source>
        <dbReference type="Pfam" id="PF08818"/>
    </source>
</evidence>
<dbReference type="SUPFAM" id="SSF159888">
    <property type="entry name" value="YdhG-like"/>
    <property type="match status" value="1"/>
</dbReference>
<protein>
    <submittedName>
        <fullName evidence="2">DUF1801 domain-containing protein</fullName>
    </submittedName>
</protein>
<accession>A0ABS3L960</accession>
<dbReference type="RefSeq" id="WP_207673110.1">
    <property type="nucleotide sequence ID" value="NZ_JAFREM010000013.1"/>
</dbReference>
<name>A0ABS3L960_9ENTE</name>
<dbReference type="Pfam" id="PF08818">
    <property type="entry name" value="DUF1801"/>
    <property type="match status" value="1"/>
</dbReference>